<dbReference type="EMBL" id="QGGI01000013">
    <property type="protein sequence ID" value="PWJ90013.1"/>
    <property type="molecule type" value="Genomic_DNA"/>
</dbReference>
<accession>A0AA45C5Z2</accession>
<evidence type="ECO:0000313" key="2">
    <source>
        <dbReference type="Proteomes" id="UP000245921"/>
    </source>
</evidence>
<feature type="non-terminal residue" evidence="1">
    <location>
        <position position="1"/>
    </location>
</feature>
<reference evidence="1 2" key="1">
    <citation type="submission" date="2018-05" db="EMBL/GenBank/DDBJ databases">
        <title>Genomic Encyclopedia of Type Strains, Phase IV (KMG-IV): sequencing the most valuable type-strain genomes for metagenomic binning, comparative biology and taxonomic classification.</title>
        <authorList>
            <person name="Goeker M."/>
        </authorList>
    </citation>
    <scope>NUCLEOTIDE SEQUENCE [LARGE SCALE GENOMIC DNA]</scope>
    <source>
        <strain evidence="1 2">DSM 24906</strain>
    </source>
</reference>
<dbReference type="AlphaFoldDB" id="A0AA45C5Z2"/>
<sequence length="354" mass="42447">LKSLMRNTFREFYDFKNLKEMKEKEAELFGDLNKASPVKIIFKKTDIKPFKEYLLPHKITEKEKSLMKCIKDRRKFNIIFVSNDYEKLICYLIILIQSSILGGLGKRSRKGNGTFKITKINEKKINYKKDNNNNDNNEKKMGEEKTIEEDIICFEIDKFLNISYEYLKKFLKELGLNEVEEKKLNCLLLENFINNKFNINDLKDCEWAKLYEEDIKKKDDYNYIKNVYIIELKEDTEYEKLLNNISKLTHERVSLKQGDDFLKKLMKNKKDIDIKKININVLGNYKSRNRFAAPVYVTFWENKDKKYMIIKELNYNYIFKKLGIVIPQQKEIHINYINNFIKCLKSIVSKRGRK</sequence>
<keyword evidence="2" id="KW-1185">Reference proteome</keyword>
<comment type="caution">
    <text evidence="1">The sequence shown here is derived from an EMBL/GenBank/DDBJ whole genome shotgun (WGS) entry which is preliminary data.</text>
</comment>
<proteinExistence type="predicted"/>
<dbReference type="Proteomes" id="UP000245921">
    <property type="component" value="Unassembled WGS sequence"/>
</dbReference>
<gene>
    <name evidence="1" type="ORF">C7380_1131</name>
</gene>
<evidence type="ECO:0000313" key="1">
    <source>
        <dbReference type="EMBL" id="PWJ90013.1"/>
    </source>
</evidence>
<dbReference type="RefSeq" id="WP_109605215.1">
    <property type="nucleotide sequence ID" value="NZ_QGGI01000013.1"/>
</dbReference>
<protein>
    <submittedName>
        <fullName evidence="1">CRISPR-associated protein Cmr1</fullName>
    </submittedName>
</protein>
<organism evidence="1 2">
    <name type="scientific">Oceanotoga teriensis</name>
    <dbReference type="NCBI Taxonomy" id="515440"/>
    <lineage>
        <taxon>Bacteria</taxon>
        <taxon>Thermotogati</taxon>
        <taxon>Thermotogota</taxon>
        <taxon>Thermotogae</taxon>
        <taxon>Petrotogales</taxon>
        <taxon>Petrotogaceae</taxon>
        <taxon>Oceanotoga</taxon>
    </lineage>
</organism>
<name>A0AA45C5Z2_9BACT</name>
<dbReference type="GO" id="GO:0051607">
    <property type="term" value="P:defense response to virus"/>
    <property type="evidence" value="ECO:0007669"/>
    <property type="project" value="UniProtKB-KW"/>
</dbReference>